<evidence type="ECO:0000313" key="2">
    <source>
        <dbReference type="Proteomes" id="UP001060085"/>
    </source>
</evidence>
<sequence>MVCTIKEVSSELLPFLQVYKDGSVERFLDSPFVPPCLNDKVTGVSSKDITISPDVTARIYLPQDYNYNKKFPLVVYFHGGGFCIDSAFSFLCHRYLNILVCRAKVIAISVEYRRAPENPLPIAYEDSWVALQWIAKQSIEKSEPWFAHYANFDRCFLGGDSAGANIAHHLAIRAGREGMEGSMKIYGVIMSHPYFLGTEPIGAESANVDRDRSIFYQTWKFVYPNAEGGFDNPLINPFSTEAPSLSRLGCSRLLVCVSEKDELRERGVKYFDEVKKSGWRGKMELFEVEGEEHCFHIFNLESQNAKILIKRFASFLNPNYI</sequence>
<proteinExistence type="predicted"/>
<organism evidence="1 2">
    <name type="scientific">Catharanthus roseus</name>
    <name type="common">Madagascar periwinkle</name>
    <name type="synonym">Vinca rosea</name>
    <dbReference type="NCBI Taxonomy" id="4058"/>
    <lineage>
        <taxon>Eukaryota</taxon>
        <taxon>Viridiplantae</taxon>
        <taxon>Streptophyta</taxon>
        <taxon>Embryophyta</taxon>
        <taxon>Tracheophyta</taxon>
        <taxon>Spermatophyta</taxon>
        <taxon>Magnoliopsida</taxon>
        <taxon>eudicotyledons</taxon>
        <taxon>Gunneridae</taxon>
        <taxon>Pentapetalae</taxon>
        <taxon>asterids</taxon>
        <taxon>lamiids</taxon>
        <taxon>Gentianales</taxon>
        <taxon>Apocynaceae</taxon>
        <taxon>Rauvolfioideae</taxon>
        <taxon>Vinceae</taxon>
        <taxon>Catharanthinae</taxon>
        <taxon>Catharanthus</taxon>
    </lineage>
</organism>
<protein>
    <submittedName>
        <fullName evidence="1">Uncharacterized protein</fullName>
    </submittedName>
</protein>
<comment type="caution">
    <text evidence="1">The sequence shown here is derived from an EMBL/GenBank/DDBJ whole genome shotgun (WGS) entry which is preliminary data.</text>
</comment>
<evidence type="ECO:0000313" key="1">
    <source>
        <dbReference type="EMBL" id="KAI5650555.1"/>
    </source>
</evidence>
<dbReference type="EMBL" id="CM044708">
    <property type="protein sequence ID" value="KAI5650555.1"/>
    <property type="molecule type" value="Genomic_DNA"/>
</dbReference>
<accession>A0ACB9ZSI4</accession>
<name>A0ACB9ZSI4_CATRO</name>
<reference evidence="2" key="1">
    <citation type="journal article" date="2023" name="Nat. Plants">
        <title>Single-cell RNA sequencing provides a high-resolution roadmap for understanding the multicellular compartmentation of specialized metabolism.</title>
        <authorList>
            <person name="Sun S."/>
            <person name="Shen X."/>
            <person name="Li Y."/>
            <person name="Li Y."/>
            <person name="Wang S."/>
            <person name="Li R."/>
            <person name="Zhang H."/>
            <person name="Shen G."/>
            <person name="Guo B."/>
            <person name="Wei J."/>
            <person name="Xu J."/>
            <person name="St-Pierre B."/>
            <person name="Chen S."/>
            <person name="Sun C."/>
        </authorList>
    </citation>
    <scope>NUCLEOTIDE SEQUENCE [LARGE SCALE GENOMIC DNA]</scope>
</reference>
<gene>
    <name evidence="1" type="ORF">M9H77_36560</name>
</gene>
<keyword evidence="2" id="KW-1185">Reference proteome</keyword>
<dbReference type="Proteomes" id="UP001060085">
    <property type="component" value="Linkage Group LG08"/>
</dbReference>